<sequence length="859" mass="90568">MPNEQESLFAAVDALLEEAAAQDPLPHPDERKRLREAAGLSQDQIAKALSVRRETVTSWETGRTAPRPPKRAAYARLLEGLSTLHPINGVNAEASTPPHPEVHQDNAAQPPAPAINAVNATPPPAPTLDAVHATPPAASTLNGVNTTPLTVDVTAAPVPSINAVNAVAPTAPVNAPADAEPPAAPASPATPATAPRAAGAAAPTPPGSGAEPQFREGAGRGTAPQGPTPTPRTVNGVNAEPQEAAASAPIPAPTVNGVNANPPAAPATAPAPATPAPTVNAVNAHPPATPPRPRRRPHPTPLEGNGPLAVLTGTGQAHAASGLVLDHPTTGGLPALLTWALGPDADLRSPRLHRNGKDGDPLLVLTAPALERLGLPPTLEDRRNLRLPDNHPVIKQLTKAKWQLTRRGFGPWPRIYRPATPSTGRQCVQLAILPWGALDPRAWGEDTPGLPAPELAELLTTFASRVLTPRGSTAVTGLELMTALRPPTRAARDEATNTWVSAPVPGSLTRPVDPAPPEAPDEHPVVAALYPRSHQRTPAEVLDEEAYDWIRDPELLTDAECTRTHAVGIDVNMAFAAAANRLPVGLGPATHRTAPRFDPKLPGCWLADLSSIALDPRLPSPFTPHGRPPTGPAWYATPTLAYAQELGHDVHPSEAWLRLDHGPYLDAWYTRLRDAYMATMADLGITSTLPEPEFLTAMAELQQHAHPVLKPVLSAIKSTVKGGIGKLRERPQGAGYRPGEPWPALERPTWRPDIRAAVISTARVNMHRKMNKLATAAGQYPIAVLSDCAVYLSDGPSPLDFLPRTPEGKPLPGGFRLGVSPGMVKHEGTQPLLWAVQMLDENHNPARHIKGHDAAADGE</sequence>
<feature type="region of interest" description="Disordered" evidence="4">
    <location>
        <begin position="174"/>
        <end position="307"/>
    </location>
</feature>
<dbReference type="EMBL" id="CP165728">
    <property type="protein sequence ID" value="XDV69237.1"/>
    <property type="molecule type" value="Genomic_DNA"/>
</dbReference>
<dbReference type="Gene3D" id="1.10.260.40">
    <property type="entry name" value="lambda repressor-like DNA-binding domains"/>
    <property type="match status" value="1"/>
</dbReference>
<feature type="region of interest" description="Disordered" evidence="4">
    <location>
        <begin position="92"/>
        <end position="115"/>
    </location>
</feature>
<dbReference type="PANTHER" id="PTHR36511">
    <property type="entry name" value="MERR FAMILY BACTERIAL REGULATORY PROTEIN"/>
    <property type="match status" value="1"/>
</dbReference>
<feature type="compositionally biased region" description="Low complexity" evidence="4">
    <location>
        <begin position="253"/>
        <end position="286"/>
    </location>
</feature>
<feature type="compositionally biased region" description="Low complexity" evidence="4">
    <location>
        <begin position="174"/>
        <end position="212"/>
    </location>
</feature>
<dbReference type="GO" id="GO:0003677">
    <property type="term" value="F:DNA binding"/>
    <property type="evidence" value="ECO:0007669"/>
    <property type="project" value="UniProtKB-KW"/>
</dbReference>
<dbReference type="InterPro" id="IPR052359">
    <property type="entry name" value="HTH-type_reg/antitoxin"/>
</dbReference>
<dbReference type="InterPro" id="IPR001387">
    <property type="entry name" value="Cro/C1-type_HTH"/>
</dbReference>
<name>A0AB39YJK8_9ACTN</name>
<proteinExistence type="predicted"/>
<evidence type="ECO:0000256" key="3">
    <source>
        <dbReference type="ARBA" id="ARBA00023163"/>
    </source>
</evidence>
<evidence type="ECO:0000313" key="6">
    <source>
        <dbReference type="EMBL" id="XDV69237.1"/>
    </source>
</evidence>
<reference evidence="6" key="1">
    <citation type="submission" date="2024-08" db="EMBL/GenBank/DDBJ databases">
        <authorList>
            <person name="Yu S.T."/>
        </authorList>
    </citation>
    <scope>NUCLEOTIDE SEQUENCE</scope>
    <source>
        <strain evidence="6">R33</strain>
        <plasmid evidence="6">unnamed1</plasmid>
    </source>
</reference>
<feature type="region of interest" description="Disordered" evidence="4">
    <location>
        <begin position="20"/>
        <end position="40"/>
    </location>
</feature>
<keyword evidence="3" id="KW-0804">Transcription</keyword>
<evidence type="ECO:0000256" key="1">
    <source>
        <dbReference type="ARBA" id="ARBA00023015"/>
    </source>
</evidence>
<keyword evidence="6" id="KW-0614">Plasmid</keyword>
<dbReference type="PANTHER" id="PTHR36511:SF3">
    <property type="entry name" value="ANTITOXIN HIGA-2"/>
    <property type="match status" value="1"/>
</dbReference>
<dbReference type="AlphaFoldDB" id="A0AB39YJK8"/>
<feature type="domain" description="HTH cro/C1-type" evidence="5">
    <location>
        <begin position="32"/>
        <end position="84"/>
    </location>
</feature>
<feature type="compositionally biased region" description="Basic and acidic residues" evidence="4">
    <location>
        <begin position="26"/>
        <end position="36"/>
    </location>
</feature>
<gene>
    <name evidence="6" type="ORF">AB5J51_40590</name>
</gene>
<dbReference type="SMART" id="SM00530">
    <property type="entry name" value="HTH_XRE"/>
    <property type="match status" value="1"/>
</dbReference>
<feature type="region of interest" description="Disordered" evidence="4">
    <location>
        <begin position="500"/>
        <end position="520"/>
    </location>
</feature>
<dbReference type="PROSITE" id="PS50943">
    <property type="entry name" value="HTH_CROC1"/>
    <property type="match status" value="1"/>
</dbReference>
<evidence type="ECO:0000259" key="5">
    <source>
        <dbReference type="PROSITE" id="PS50943"/>
    </source>
</evidence>
<keyword evidence="2" id="KW-0238">DNA-binding</keyword>
<evidence type="ECO:0000256" key="4">
    <source>
        <dbReference type="SAM" id="MobiDB-lite"/>
    </source>
</evidence>
<dbReference type="NCBIfam" id="NF047542">
    <property type="entry name" value="telomere_Tap"/>
    <property type="match status" value="1"/>
</dbReference>
<dbReference type="Pfam" id="PF13560">
    <property type="entry name" value="HTH_31"/>
    <property type="match status" value="1"/>
</dbReference>
<evidence type="ECO:0000256" key="2">
    <source>
        <dbReference type="ARBA" id="ARBA00023125"/>
    </source>
</evidence>
<dbReference type="SUPFAM" id="SSF47413">
    <property type="entry name" value="lambda repressor-like DNA-binding domains"/>
    <property type="match status" value="1"/>
</dbReference>
<dbReference type="InterPro" id="IPR010982">
    <property type="entry name" value="Lambda_DNA-bd_dom_sf"/>
</dbReference>
<protein>
    <submittedName>
        <fullName evidence="6">Helix-turn-helix domain-containing protein</fullName>
    </submittedName>
</protein>
<accession>A0AB39YJK8</accession>
<feature type="compositionally biased region" description="Low complexity" evidence="4">
    <location>
        <begin position="106"/>
        <end position="115"/>
    </location>
</feature>
<dbReference type="RefSeq" id="WP_369780459.1">
    <property type="nucleotide sequence ID" value="NZ_CP165728.1"/>
</dbReference>
<geneLocation type="plasmid" evidence="6">
    <name>unnamed1</name>
</geneLocation>
<organism evidence="6">
    <name type="scientific">Streptomyces sp. R33</name>
    <dbReference type="NCBI Taxonomy" id="3238629"/>
    <lineage>
        <taxon>Bacteria</taxon>
        <taxon>Bacillati</taxon>
        <taxon>Actinomycetota</taxon>
        <taxon>Actinomycetes</taxon>
        <taxon>Kitasatosporales</taxon>
        <taxon>Streptomycetaceae</taxon>
        <taxon>Streptomyces</taxon>
    </lineage>
</organism>
<dbReference type="CDD" id="cd00093">
    <property type="entry name" value="HTH_XRE"/>
    <property type="match status" value="1"/>
</dbReference>
<keyword evidence="1" id="KW-0805">Transcription regulation</keyword>